<sequence>MTALAFILKDDVPEALEERAQRAIVDGVPFVTYPGAPFAGEISERPDAIIEIVYQWPKAAEPRHALGDWLTANGITFTVIH</sequence>
<dbReference type="AlphaFoldDB" id="A0A2S8IY91"/>
<protein>
    <submittedName>
        <fullName evidence="1">Phage portal protein</fullName>
    </submittedName>
</protein>
<dbReference type="Proteomes" id="UP000238206">
    <property type="component" value="Unassembled WGS sequence"/>
</dbReference>
<evidence type="ECO:0000313" key="2">
    <source>
        <dbReference type="Proteomes" id="UP000238206"/>
    </source>
</evidence>
<dbReference type="RefSeq" id="WP_105390504.1">
    <property type="nucleotide sequence ID" value="NZ_PUIQ01000009.1"/>
</dbReference>
<gene>
    <name evidence="1" type="ORF">C5615_09685</name>
</gene>
<dbReference type="EMBL" id="PUIQ01000009">
    <property type="protein sequence ID" value="PQP19703.1"/>
    <property type="molecule type" value="Genomic_DNA"/>
</dbReference>
<organism evidence="1 2">
    <name type="scientific">Burkholderia cepacia</name>
    <name type="common">Pseudomonas cepacia</name>
    <dbReference type="NCBI Taxonomy" id="292"/>
    <lineage>
        <taxon>Bacteria</taxon>
        <taxon>Pseudomonadati</taxon>
        <taxon>Pseudomonadota</taxon>
        <taxon>Betaproteobacteria</taxon>
        <taxon>Burkholderiales</taxon>
        <taxon>Burkholderiaceae</taxon>
        <taxon>Burkholderia</taxon>
        <taxon>Burkholderia cepacia complex</taxon>
    </lineage>
</organism>
<comment type="caution">
    <text evidence="1">The sequence shown here is derived from an EMBL/GenBank/DDBJ whole genome shotgun (WGS) entry which is preliminary data.</text>
</comment>
<accession>A0A2S8IY91</accession>
<name>A0A2S8IY91_BURCE</name>
<evidence type="ECO:0000313" key="1">
    <source>
        <dbReference type="EMBL" id="PQP19703.1"/>
    </source>
</evidence>
<proteinExistence type="predicted"/>
<reference evidence="1 2" key="1">
    <citation type="submission" date="2018-02" db="EMBL/GenBank/DDBJ databases">
        <title>Draft genome sequencing of Burkholderia cepacia Y14-15.</title>
        <authorList>
            <person name="Zheng B.-X."/>
        </authorList>
    </citation>
    <scope>NUCLEOTIDE SEQUENCE [LARGE SCALE GENOMIC DNA]</scope>
    <source>
        <strain evidence="1 2">Y14-15</strain>
    </source>
</reference>